<accession>A0A1M5UUI4</accession>
<dbReference type="EMBL" id="FQWQ01000003">
    <property type="protein sequence ID" value="SHH66677.1"/>
    <property type="molecule type" value="Genomic_DNA"/>
</dbReference>
<dbReference type="AlphaFoldDB" id="A0A1M5UUI4"/>
<dbReference type="Proteomes" id="UP000184212">
    <property type="component" value="Unassembled WGS sequence"/>
</dbReference>
<evidence type="ECO:0000313" key="1">
    <source>
        <dbReference type="EMBL" id="SHH66677.1"/>
    </source>
</evidence>
<sequence length="98" mass="11508">MGLCFAVQQWEDRRFSVECITAEVQDLYRLDAGQARRIQEINYDFYDRVSKASLHYLLNEEACEKEIERLTLEKNEAVMSVVNHRMNHRTAGRTVGLQ</sequence>
<dbReference type="STRING" id="947013.SAMN04488109_4928"/>
<protein>
    <submittedName>
        <fullName evidence="1">Uncharacterized protein</fullName>
    </submittedName>
</protein>
<keyword evidence="2" id="KW-1185">Reference proteome</keyword>
<name>A0A1M5UUI4_9BACT</name>
<evidence type="ECO:0000313" key="2">
    <source>
        <dbReference type="Proteomes" id="UP000184212"/>
    </source>
</evidence>
<proteinExistence type="predicted"/>
<organism evidence="1 2">
    <name type="scientific">Chryseolinea serpens</name>
    <dbReference type="NCBI Taxonomy" id="947013"/>
    <lineage>
        <taxon>Bacteria</taxon>
        <taxon>Pseudomonadati</taxon>
        <taxon>Bacteroidota</taxon>
        <taxon>Cytophagia</taxon>
        <taxon>Cytophagales</taxon>
        <taxon>Fulvivirgaceae</taxon>
        <taxon>Chryseolinea</taxon>
    </lineage>
</organism>
<reference evidence="1 2" key="1">
    <citation type="submission" date="2016-11" db="EMBL/GenBank/DDBJ databases">
        <authorList>
            <person name="Jaros S."/>
            <person name="Januszkiewicz K."/>
            <person name="Wedrychowicz H."/>
        </authorList>
    </citation>
    <scope>NUCLEOTIDE SEQUENCE [LARGE SCALE GENOMIC DNA]</scope>
    <source>
        <strain evidence="1 2">DSM 24574</strain>
    </source>
</reference>
<gene>
    <name evidence="1" type="ORF">SAMN04488109_4928</name>
</gene>